<evidence type="ECO:0000313" key="2">
    <source>
        <dbReference type="Proteomes" id="UP000054935"/>
    </source>
</evidence>
<keyword evidence="2" id="KW-1185">Reference proteome</keyword>
<dbReference type="OrthoDB" id="7871152at2"/>
<proteinExistence type="predicted"/>
<name>A0A0P1GAQ5_9RHOB</name>
<gene>
    <name evidence="1" type="ORF">TRN7648_02038</name>
</gene>
<dbReference type="Proteomes" id="UP000054935">
    <property type="component" value="Unassembled WGS sequence"/>
</dbReference>
<protein>
    <submittedName>
        <fullName evidence="1">Uncharacterized protein</fullName>
    </submittedName>
</protein>
<accession>A0A0P1GAQ5</accession>
<evidence type="ECO:0000313" key="1">
    <source>
        <dbReference type="EMBL" id="CUH78560.1"/>
    </source>
</evidence>
<sequence>MSPFLTILGLYYLCDQTAIQRPLAAHEVATCMANYEQLKLEFVDDELAQVGTPARAAQVRQGYARFKAWEAENPATVRAMRQTARAQMSQG</sequence>
<organism evidence="1 2">
    <name type="scientific">Tropicibacter naphthalenivorans</name>
    <dbReference type="NCBI Taxonomy" id="441103"/>
    <lineage>
        <taxon>Bacteria</taxon>
        <taxon>Pseudomonadati</taxon>
        <taxon>Pseudomonadota</taxon>
        <taxon>Alphaproteobacteria</taxon>
        <taxon>Rhodobacterales</taxon>
        <taxon>Roseobacteraceae</taxon>
        <taxon>Tropicibacter</taxon>
    </lineage>
</organism>
<dbReference type="EMBL" id="CYSE01000003">
    <property type="protein sequence ID" value="CUH78560.1"/>
    <property type="molecule type" value="Genomic_DNA"/>
</dbReference>
<dbReference type="RefSeq" id="WP_058247534.1">
    <property type="nucleotide sequence ID" value="NZ_CYSE01000003.1"/>
</dbReference>
<reference evidence="1 2" key="1">
    <citation type="submission" date="2015-09" db="EMBL/GenBank/DDBJ databases">
        <authorList>
            <consortium name="Swine Surveillance"/>
        </authorList>
    </citation>
    <scope>NUCLEOTIDE SEQUENCE [LARGE SCALE GENOMIC DNA]</scope>
    <source>
        <strain evidence="1 2">CECT 7648</strain>
    </source>
</reference>
<dbReference type="AlphaFoldDB" id="A0A0P1GAQ5"/>